<dbReference type="Gene3D" id="1.10.101.10">
    <property type="entry name" value="PGBD-like superfamily/PGBD"/>
    <property type="match status" value="1"/>
</dbReference>
<dbReference type="EMBL" id="PXWF02000173">
    <property type="protein sequence ID" value="PWF48597.1"/>
    <property type="molecule type" value="Genomic_DNA"/>
</dbReference>
<comment type="caution">
    <text evidence="9">The sequence shown here is derived from an EMBL/GenBank/DDBJ whole genome shotgun (WGS) entry which is preliminary data.</text>
</comment>
<sequence length="487" mass="53306">MPRLYEAGAYSPLWIGDGLKQAKAALSLLQEAEAHGLARADYQVDAISAQLNGLTPANSAEVEIALSTAVMQYLGDLRFGRLKSGFAAQPEDARLVAFDPVEQIKAAIKANGVAQLSGAAEPPFPLYRRVMTTLGQYRQLASANPDWQALPPIKRGKKLVAGTPYEGAPTLRARLALFGDLPAGAAPEKDDAYTAELSDALKRFQSRHGLEEDGTLGPATMKALAVPPDQRARQLALTLERLRVLPQLRPGRTIAVNLPSYRLWAFDSTTKAEPLEMRVIVGTAVKTQTPLFIGQMRYLEFNPYWNVPRSIELGEIIPKLASNPRYLEENDMELVSRSGGKVETVGADGALEAIKSARVRVRQRPGEQNVLGAVKFAMPNSDNIYLHSTSAPQLFSRARRDLSHGCIRVERPVELAAFVLGDAAQWSQENVEAAMQPGPLKTVKLKEVIPVVLFYATAMSDQTGRALFSDDIYKLDPKLELALQMRK</sequence>
<dbReference type="SUPFAM" id="SSF47090">
    <property type="entry name" value="PGBD-like"/>
    <property type="match status" value="1"/>
</dbReference>
<evidence type="ECO:0000256" key="5">
    <source>
        <dbReference type="ARBA" id="ARBA00022984"/>
    </source>
</evidence>
<feature type="domain" description="L,D-TPase catalytic" evidence="8">
    <location>
        <begin position="252"/>
        <end position="427"/>
    </location>
</feature>
<dbReference type="Gene3D" id="2.40.440.10">
    <property type="entry name" value="L,D-transpeptidase catalytic domain-like"/>
    <property type="match status" value="1"/>
</dbReference>
<proteinExistence type="inferred from homology"/>
<gene>
    <name evidence="9" type="ORF">C7C56_010850</name>
</gene>
<evidence type="ECO:0000259" key="8">
    <source>
        <dbReference type="PROSITE" id="PS52029"/>
    </source>
</evidence>
<dbReference type="PANTHER" id="PTHR41533:SF2">
    <property type="entry name" value="BLR7131 PROTEIN"/>
    <property type="match status" value="1"/>
</dbReference>
<evidence type="ECO:0000313" key="9">
    <source>
        <dbReference type="EMBL" id="PWF48597.1"/>
    </source>
</evidence>
<evidence type="ECO:0000256" key="1">
    <source>
        <dbReference type="ARBA" id="ARBA00004752"/>
    </source>
</evidence>
<evidence type="ECO:0000256" key="4">
    <source>
        <dbReference type="ARBA" id="ARBA00022960"/>
    </source>
</evidence>
<dbReference type="InterPro" id="IPR036365">
    <property type="entry name" value="PGBD-like_sf"/>
</dbReference>
<comment type="pathway">
    <text evidence="1 7">Cell wall biogenesis; peptidoglycan biosynthesis.</text>
</comment>
<dbReference type="Pfam" id="PF01471">
    <property type="entry name" value="PG_binding_1"/>
    <property type="match status" value="1"/>
</dbReference>
<keyword evidence="3" id="KW-0808">Transferase</keyword>
<dbReference type="InterPro" id="IPR052905">
    <property type="entry name" value="LD-transpeptidase_YkuD-like"/>
</dbReference>
<dbReference type="InterPro" id="IPR038063">
    <property type="entry name" value="Transpep_catalytic_dom"/>
</dbReference>
<keyword evidence="6 7" id="KW-0961">Cell wall biogenesis/degradation</keyword>
<evidence type="ECO:0000256" key="3">
    <source>
        <dbReference type="ARBA" id="ARBA00022679"/>
    </source>
</evidence>
<dbReference type="Pfam" id="PF03734">
    <property type="entry name" value="YkuD"/>
    <property type="match status" value="1"/>
</dbReference>
<evidence type="ECO:0000313" key="10">
    <source>
        <dbReference type="Proteomes" id="UP000241421"/>
    </source>
</evidence>
<dbReference type="InterPro" id="IPR002477">
    <property type="entry name" value="Peptidoglycan-bd-like"/>
</dbReference>
<dbReference type="InterPro" id="IPR005490">
    <property type="entry name" value="LD_TPept_cat_dom"/>
</dbReference>
<name>A0A2U2HM65_9BURK</name>
<dbReference type="GO" id="GO:0071555">
    <property type="term" value="P:cell wall organization"/>
    <property type="evidence" value="ECO:0007669"/>
    <property type="project" value="UniProtKB-UniRule"/>
</dbReference>
<dbReference type="PROSITE" id="PS52029">
    <property type="entry name" value="LD_TPASE"/>
    <property type="match status" value="1"/>
</dbReference>
<comment type="similarity">
    <text evidence="2">Belongs to the YkuD family.</text>
</comment>
<reference evidence="9 10" key="1">
    <citation type="submission" date="2018-04" db="EMBL/GenBank/DDBJ databases">
        <title>Massilia violaceinigra sp. nov., a novel purple-pigmented bacterium isolated from Tianshan glacier, Xinjiang, China.</title>
        <authorList>
            <person name="Wang H."/>
        </authorList>
    </citation>
    <scope>NUCLEOTIDE SEQUENCE [LARGE SCALE GENOMIC DNA]</scope>
    <source>
        <strain evidence="9 10">B448-2</strain>
    </source>
</reference>
<keyword evidence="10" id="KW-1185">Reference proteome</keyword>
<dbReference type="Proteomes" id="UP000241421">
    <property type="component" value="Unassembled WGS sequence"/>
</dbReference>
<dbReference type="OrthoDB" id="9778545at2"/>
<dbReference type="GO" id="GO:0009252">
    <property type="term" value="P:peptidoglycan biosynthetic process"/>
    <property type="evidence" value="ECO:0007669"/>
    <property type="project" value="UniProtKB-UniPathway"/>
</dbReference>
<dbReference type="InterPro" id="IPR045380">
    <property type="entry name" value="LD_TPept_scaffold_dom"/>
</dbReference>
<evidence type="ECO:0000256" key="7">
    <source>
        <dbReference type="PROSITE-ProRule" id="PRU01373"/>
    </source>
</evidence>
<feature type="active site" description="Nucleophile" evidence="7">
    <location>
        <position position="406"/>
    </location>
</feature>
<dbReference type="InterPro" id="IPR036366">
    <property type="entry name" value="PGBDSf"/>
</dbReference>
<dbReference type="GO" id="GO:0016740">
    <property type="term" value="F:transferase activity"/>
    <property type="evidence" value="ECO:0007669"/>
    <property type="project" value="UniProtKB-KW"/>
</dbReference>
<dbReference type="UniPathway" id="UPA00219"/>
<dbReference type="GO" id="GO:0004180">
    <property type="term" value="F:carboxypeptidase activity"/>
    <property type="evidence" value="ECO:0007669"/>
    <property type="project" value="UniProtKB-ARBA"/>
</dbReference>
<dbReference type="GO" id="GO:0008360">
    <property type="term" value="P:regulation of cell shape"/>
    <property type="evidence" value="ECO:0007669"/>
    <property type="project" value="UniProtKB-UniRule"/>
</dbReference>
<dbReference type="CDD" id="cd16913">
    <property type="entry name" value="YkuD_like"/>
    <property type="match status" value="1"/>
</dbReference>
<evidence type="ECO:0000256" key="2">
    <source>
        <dbReference type="ARBA" id="ARBA00005992"/>
    </source>
</evidence>
<feature type="active site" description="Proton donor/acceptor" evidence="7">
    <location>
        <position position="387"/>
    </location>
</feature>
<accession>A0A2U2HM65</accession>
<dbReference type="AlphaFoldDB" id="A0A2U2HM65"/>
<organism evidence="9 10">
    <name type="scientific">Massilia glaciei</name>
    <dbReference type="NCBI Taxonomy" id="1524097"/>
    <lineage>
        <taxon>Bacteria</taxon>
        <taxon>Pseudomonadati</taxon>
        <taxon>Pseudomonadota</taxon>
        <taxon>Betaproteobacteria</taxon>
        <taxon>Burkholderiales</taxon>
        <taxon>Oxalobacteraceae</taxon>
        <taxon>Telluria group</taxon>
        <taxon>Massilia</taxon>
    </lineage>
</organism>
<evidence type="ECO:0000256" key="6">
    <source>
        <dbReference type="ARBA" id="ARBA00023316"/>
    </source>
</evidence>
<keyword evidence="5 7" id="KW-0573">Peptidoglycan synthesis</keyword>
<keyword evidence="4 7" id="KW-0133">Cell shape</keyword>
<dbReference type="Pfam" id="PF20142">
    <property type="entry name" value="Scaffold"/>
    <property type="match status" value="1"/>
</dbReference>
<protein>
    <submittedName>
        <fullName evidence="9">Murein L,D-transpeptidase</fullName>
    </submittedName>
</protein>
<dbReference type="SUPFAM" id="SSF141523">
    <property type="entry name" value="L,D-transpeptidase catalytic domain-like"/>
    <property type="match status" value="1"/>
</dbReference>
<dbReference type="PANTHER" id="PTHR41533">
    <property type="entry name" value="L,D-TRANSPEPTIDASE HI_1667-RELATED"/>
    <property type="match status" value="1"/>
</dbReference>